<dbReference type="OrthoDB" id="2156735at2"/>
<proteinExistence type="predicted"/>
<feature type="transmembrane region" description="Helical" evidence="1">
    <location>
        <begin position="15"/>
        <end position="39"/>
    </location>
</feature>
<dbReference type="AlphaFoldDB" id="A0A1H1B8H3"/>
<accession>A0A1H1B8H3</accession>
<dbReference type="RefSeq" id="WP_035021845.1">
    <property type="nucleotide sequence ID" value="NZ_CP084916.1"/>
</dbReference>
<keyword evidence="1" id="KW-0472">Membrane</keyword>
<keyword evidence="1" id="KW-1133">Transmembrane helix</keyword>
<sequence>MDDISGSKKLNQKGYLLIESLVAFSLVSLCIASYIPFIVGMLKKIDTEKTTVEMHRIQYEQIQKIEQHQAVDSTWKTGGKIYTINPLIDNSRKGVRITYENEEIFIEVRSFQTSIP</sequence>
<gene>
    <name evidence="2" type="ORF">SAMN04487752_2474</name>
</gene>
<keyword evidence="1" id="KW-0812">Transmembrane</keyword>
<evidence type="ECO:0000256" key="1">
    <source>
        <dbReference type="SAM" id="Phobius"/>
    </source>
</evidence>
<evidence type="ECO:0008006" key="4">
    <source>
        <dbReference type="Google" id="ProtNLM"/>
    </source>
</evidence>
<protein>
    <recommendedName>
        <fullName evidence="4">Competence protein ComGE</fullName>
    </recommendedName>
</protein>
<keyword evidence="3" id="KW-1185">Reference proteome</keyword>
<dbReference type="EMBL" id="FNJW01000008">
    <property type="protein sequence ID" value="SDQ48183.1"/>
    <property type="molecule type" value="Genomic_DNA"/>
</dbReference>
<organism evidence="2 3">
    <name type="scientific">Carnobacterium viridans</name>
    <dbReference type="NCBI Taxonomy" id="174587"/>
    <lineage>
        <taxon>Bacteria</taxon>
        <taxon>Bacillati</taxon>
        <taxon>Bacillota</taxon>
        <taxon>Bacilli</taxon>
        <taxon>Lactobacillales</taxon>
        <taxon>Carnobacteriaceae</taxon>
        <taxon>Carnobacterium</taxon>
    </lineage>
</organism>
<evidence type="ECO:0000313" key="3">
    <source>
        <dbReference type="Proteomes" id="UP000199481"/>
    </source>
</evidence>
<evidence type="ECO:0000313" key="2">
    <source>
        <dbReference type="EMBL" id="SDQ48183.1"/>
    </source>
</evidence>
<reference evidence="3" key="1">
    <citation type="submission" date="2016-10" db="EMBL/GenBank/DDBJ databases">
        <authorList>
            <person name="Varghese N."/>
            <person name="Submissions S."/>
        </authorList>
    </citation>
    <scope>NUCLEOTIDE SEQUENCE [LARGE SCALE GENOMIC DNA]</scope>
    <source>
        <strain evidence="3">MPL-11</strain>
    </source>
</reference>
<dbReference type="Proteomes" id="UP000199481">
    <property type="component" value="Unassembled WGS sequence"/>
</dbReference>
<name>A0A1H1B8H3_9LACT</name>